<evidence type="ECO:0000256" key="1">
    <source>
        <dbReference type="ARBA" id="ARBA00004141"/>
    </source>
</evidence>
<comment type="subcellular location">
    <subcellularLocation>
        <location evidence="1">Membrane</location>
        <topology evidence="1">Multi-pass membrane protein</topology>
    </subcellularLocation>
</comment>
<proteinExistence type="predicted"/>
<dbReference type="EMBL" id="PPPD01000001">
    <property type="protein sequence ID" value="PNY82591.1"/>
    <property type="molecule type" value="Genomic_DNA"/>
</dbReference>
<evidence type="ECO:0000313" key="7">
    <source>
        <dbReference type="Proteomes" id="UP000236379"/>
    </source>
</evidence>
<feature type="transmembrane region" description="Helical" evidence="5">
    <location>
        <begin position="108"/>
        <end position="127"/>
    </location>
</feature>
<dbReference type="GO" id="GO:0016020">
    <property type="term" value="C:membrane"/>
    <property type="evidence" value="ECO:0007669"/>
    <property type="project" value="UniProtKB-SubCell"/>
</dbReference>
<dbReference type="OrthoDB" id="3385086at2"/>
<evidence type="ECO:0000256" key="5">
    <source>
        <dbReference type="SAM" id="Phobius"/>
    </source>
</evidence>
<name>A0A2K3V1E5_9DEIO</name>
<evidence type="ECO:0008006" key="8">
    <source>
        <dbReference type="Google" id="ProtNLM"/>
    </source>
</evidence>
<feature type="transmembrane region" description="Helical" evidence="5">
    <location>
        <begin position="83"/>
        <end position="102"/>
    </location>
</feature>
<accession>A0A2K3V1E5</accession>
<reference evidence="6 7" key="1">
    <citation type="submission" date="2018-01" db="EMBL/GenBank/DDBJ databases">
        <title>Deinococcus koreensis sp. nov., a radiation-resistant bacterium isolated from river water.</title>
        <authorList>
            <person name="Choi A."/>
        </authorList>
    </citation>
    <scope>NUCLEOTIDE SEQUENCE [LARGE SCALE GENOMIC DNA]</scope>
    <source>
        <strain evidence="6 7">SJW1-2</strain>
    </source>
</reference>
<evidence type="ECO:0000313" key="6">
    <source>
        <dbReference type="EMBL" id="PNY82591.1"/>
    </source>
</evidence>
<dbReference type="Pfam" id="PF13564">
    <property type="entry name" value="DoxX_2"/>
    <property type="match status" value="1"/>
</dbReference>
<feature type="transmembrane region" description="Helical" evidence="5">
    <location>
        <begin position="55"/>
        <end position="76"/>
    </location>
</feature>
<organism evidence="6 7">
    <name type="scientific">Deinococcus koreensis</name>
    <dbReference type="NCBI Taxonomy" id="2054903"/>
    <lineage>
        <taxon>Bacteria</taxon>
        <taxon>Thermotogati</taxon>
        <taxon>Deinococcota</taxon>
        <taxon>Deinococci</taxon>
        <taxon>Deinococcales</taxon>
        <taxon>Deinococcaceae</taxon>
        <taxon>Deinococcus</taxon>
    </lineage>
</organism>
<comment type="caution">
    <text evidence="6">The sequence shown here is derived from an EMBL/GenBank/DDBJ whole genome shotgun (WGS) entry which is preliminary data.</text>
</comment>
<keyword evidence="4 5" id="KW-0472">Membrane</keyword>
<sequence>MTSATIQPRRGMHVALWVAQILLAAAFGLSGFAKMTAPIEQLSTMLAWVTAVPEWLVRFIGVAEVAGALGLILPAATRLQPGLTPLAALGLTTIMVLALLFHLSRGEVQALGINVILGVLAAFVFWGRTRRMPISPRSTS</sequence>
<evidence type="ECO:0000256" key="3">
    <source>
        <dbReference type="ARBA" id="ARBA00022989"/>
    </source>
</evidence>
<protein>
    <recommendedName>
        <fullName evidence="8">DoxX family protein</fullName>
    </recommendedName>
</protein>
<keyword evidence="3 5" id="KW-1133">Transmembrane helix</keyword>
<feature type="transmembrane region" description="Helical" evidence="5">
    <location>
        <begin position="12"/>
        <end position="35"/>
    </location>
</feature>
<evidence type="ECO:0000256" key="4">
    <source>
        <dbReference type="ARBA" id="ARBA00023136"/>
    </source>
</evidence>
<dbReference type="AlphaFoldDB" id="A0A2K3V1E5"/>
<keyword evidence="2 5" id="KW-0812">Transmembrane</keyword>
<dbReference type="Proteomes" id="UP000236379">
    <property type="component" value="Unassembled WGS sequence"/>
</dbReference>
<gene>
    <name evidence="6" type="ORF">CVO96_15640</name>
</gene>
<dbReference type="InterPro" id="IPR032808">
    <property type="entry name" value="DoxX"/>
</dbReference>
<evidence type="ECO:0000256" key="2">
    <source>
        <dbReference type="ARBA" id="ARBA00022692"/>
    </source>
</evidence>
<keyword evidence="7" id="KW-1185">Reference proteome</keyword>